<dbReference type="InterPro" id="IPR003661">
    <property type="entry name" value="HisK_dim/P_dom"/>
</dbReference>
<keyword evidence="8" id="KW-0175">Coiled coil</keyword>
<feature type="domain" description="Histidine kinase" evidence="11">
    <location>
        <begin position="422"/>
        <end position="643"/>
    </location>
</feature>
<dbReference type="InterPro" id="IPR036097">
    <property type="entry name" value="HisK_dim/P_sf"/>
</dbReference>
<dbReference type="InterPro" id="IPR029016">
    <property type="entry name" value="GAF-like_dom_sf"/>
</dbReference>
<dbReference type="InterPro" id="IPR003594">
    <property type="entry name" value="HATPase_dom"/>
</dbReference>
<comment type="catalytic activity">
    <reaction evidence="1">
        <text>ATP + protein L-histidine = ADP + protein N-phospho-L-histidine.</text>
        <dbReference type="EC" id="2.7.13.3"/>
    </reaction>
</comment>
<evidence type="ECO:0000256" key="8">
    <source>
        <dbReference type="SAM" id="Coils"/>
    </source>
</evidence>
<dbReference type="SMART" id="SM00065">
    <property type="entry name" value="GAF"/>
    <property type="match status" value="1"/>
</dbReference>
<accession>A0A1U7J8S0</accession>
<evidence type="ECO:0000256" key="3">
    <source>
        <dbReference type="ARBA" id="ARBA00012438"/>
    </source>
</evidence>
<gene>
    <name evidence="12" type="ORF">NIES30_04105</name>
</gene>
<dbReference type="InterPro" id="IPR050736">
    <property type="entry name" value="Sensor_HK_Regulatory"/>
</dbReference>
<dbReference type="SUPFAM" id="SSF47384">
    <property type="entry name" value="Homodimeric domain of signal transducing histidine kinase"/>
    <property type="match status" value="1"/>
</dbReference>
<name>A0A1U7J8S0_9CYAN</name>
<evidence type="ECO:0000256" key="1">
    <source>
        <dbReference type="ARBA" id="ARBA00000085"/>
    </source>
</evidence>
<dbReference type="AlphaFoldDB" id="A0A1U7J8S0"/>
<evidence type="ECO:0000259" key="10">
    <source>
        <dbReference type="PROSITE" id="PS50046"/>
    </source>
</evidence>
<reference evidence="12 13" key="1">
    <citation type="submission" date="2016-11" db="EMBL/GenBank/DDBJ databases">
        <title>Draft Genome Sequences of Nine Cyanobacterial Strains from Diverse Habitats.</title>
        <authorList>
            <person name="Zhu T."/>
            <person name="Hou S."/>
            <person name="Lu X."/>
            <person name="Hess W.R."/>
        </authorList>
    </citation>
    <scope>NUCLEOTIDE SEQUENCE [LARGE SCALE GENOMIC DNA]</scope>
    <source>
        <strain evidence="12 13">NIES-30</strain>
    </source>
</reference>
<organism evidence="12 13">
    <name type="scientific">Phormidium tenue NIES-30</name>
    <dbReference type="NCBI Taxonomy" id="549789"/>
    <lineage>
        <taxon>Bacteria</taxon>
        <taxon>Bacillati</taxon>
        <taxon>Cyanobacteriota</taxon>
        <taxon>Cyanophyceae</taxon>
        <taxon>Oscillatoriophycideae</taxon>
        <taxon>Oscillatoriales</taxon>
        <taxon>Oscillatoriaceae</taxon>
        <taxon>Phormidium</taxon>
    </lineage>
</organism>
<dbReference type="GO" id="GO:0000155">
    <property type="term" value="F:phosphorelay sensor kinase activity"/>
    <property type="evidence" value="ECO:0007669"/>
    <property type="project" value="InterPro"/>
</dbReference>
<feature type="compositionally biased region" description="Polar residues" evidence="9">
    <location>
        <begin position="651"/>
        <end position="660"/>
    </location>
</feature>
<dbReference type="Pfam" id="PF00512">
    <property type="entry name" value="HisKA"/>
    <property type="match status" value="1"/>
</dbReference>
<dbReference type="InterPro" id="IPR033415">
    <property type="entry name" value="CHASE6_C"/>
</dbReference>
<dbReference type="Pfam" id="PF10069">
    <property type="entry name" value="DICT"/>
    <property type="match status" value="1"/>
</dbReference>
<dbReference type="SMART" id="SM00387">
    <property type="entry name" value="HATPase_c"/>
    <property type="match status" value="1"/>
</dbReference>
<dbReference type="CDD" id="cd00082">
    <property type="entry name" value="HisKA"/>
    <property type="match status" value="1"/>
</dbReference>
<dbReference type="Gene3D" id="3.30.565.10">
    <property type="entry name" value="Histidine kinase-like ATPase, C-terminal domain"/>
    <property type="match status" value="1"/>
</dbReference>
<evidence type="ECO:0000259" key="11">
    <source>
        <dbReference type="PROSITE" id="PS50109"/>
    </source>
</evidence>
<evidence type="ECO:0000256" key="4">
    <source>
        <dbReference type="ARBA" id="ARBA00022553"/>
    </source>
</evidence>
<dbReference type="PANTHER" id="PTHR43711:SF26">
    <property type="entry name" value="SENSOR HISTIDINE KINASE RCSC"/>
    <property type="match status" value="1"/>
</dbReference>
<evidence type="ECO:0000313" key="13">
    <source>
        <dbReference type="Proteomes" id="UP000185557"/>
    </source>
</evidence>
<dbReference type="SMART" id="SM00388">
    <property type="entry name" value="HisKA"/>
    <property type="match status" value="1"/>
</dbReference>
<evidence type="ECO:0000313" key="12">
    <source>
        <dbReference type="EMBL" id="OKH49903.1"/>
    </source>
</evidence>
<evidence type="ECO:0000256" key="2">
    <source>
        <dbReference type="ARBA" id="ARBA00006402"/>
    </source>
</evidence>
<dbReference type="Gene3D" id="1.10.287.130">
    <property type="match status" value="1"/>
</dbReference>
<dbReference type="SUPFAM" id="SSF55874">
    <property type="entry name" value="ATPase domain of HSP90 chaperone/DNA topoisomerase II/histidine kinase"/>
    <property type="match status" value="1"/>
</dbReference>
<dbReference type="InterPro" id="IPR004358">
    <property type="entry name" value="Sig_transdc_His_kin-like_C"/>
</dbReference>
<sequence>MSHSTSVVEELLTAIPQLRPSLYFKTSLTALSHAMEDHVLAGTAKFLVIASFQQERFYLQEANRYLRIAELTDQVYVLSALGTSFVSRSENYETIAFEPDDTLTQEWHLVVVGADYSACLICRERSPVPAIDGPHLDQTRRFEGIWTQDRYVSQRAAAMLLDRIAAYRPDLADKVAIARQRYIDPSLTPTERLDGSGGPDPFTQRLVTYLQAGQYKLLKAYKAITAQERRERLVNSITSVVRQSLNADEIFAKAARELGQALHVCRCLIYPCSATDATVVIAHQHLNSNVESLLGETWPLATNPLFDYIQDTKEIVAIADTQDRESPFSYELEAIQPLIERWQIQSWLIVPLTYQGRLVGLIELHHCQPQPYEWSEDDTALVDAIATQLSVAIIQAEAYANLQDLNQQLEALDRTRANLIAITGHELRTPLSTIQVCLESLATEPDMPNELRQIMLQSALEDAERMRKLVQDFLTLSRLESGRVEWNLESLSIQECVDLALSSIHGSQDSAPTPSIKVKIPKQVPLVRADGEWLVEVLAKLLDNAQKFTPATGKITIQVTRSSPTHLQVTVADTGRGIEPSRLHVVFDRFYQEEGALRRTTGGTGLGLAMCRQIVEGLGGTIWAESEGKNKGSQFHFTVPIAQGKLDSRSNRSTGTTKKQPATLPGNPSVLLDD</sequence>
<keyword evidence="5" id="KW-0808">Transferase</keyword>
<feature type="coiled-coil region" evidence="8">
    <location>
        <begin position="395"/>
        <end position="422"/>
    </location>
</feature>
<dbReference type="PROSITE" id="PS50109">
    <property type="entry name" value="HIS_KIN"/>
    <property type="match status" value="1"/>
</dbReference>
<dbReference type="InterPro" id="IPR036890">
    <property type="entry name" value="HATPase_C_sf"/>
</dbReference>
<dbReference type="Pfam" id="PF01590">
    <property type="entry name" value="GAF"/>
    <property type="match status" value="1"/>
</dbReference>
<feature type="region of interest" description="Disordered" evidence="9">
    <location>
        <begin position="641"/>
        <end position="674"/>
    </location>
</feature>
<dbReference type="InterPro" id="IPR003018">
    <property type="entry name" value="GAF"/>
</dbReference>
<comment type="similarity">
    <text evidence="2">In the N-terminal section; belongs to the phytochrome family.</text>
</comment>
<evidence type="ECO:0000256" key="9">
    <source>
        <dbReference type="SAM" id="MobiDB-lite"/>
    </source>
</evidence>
<dbReference type="FunFam" id="3.30.565.10:FF:000006">
    <property type="entry name" value="Sensor histidine kinase WalK"/>
    <property type="match status" value="1"/>
</dbReference>
<dbReference type="EC" id="2.7.13.3" evidence="3"/>
<keyword evidence="7" id="KW-0902">Two-component regulatory system</keyword>
<dbReference type="EMBL" id="MRCG01000002">
    <property type="protein sequence ID" value="OKH49903.1"/>
    <property type="molecule type" value="Genomic_DNA"/>
</dbReference>
<dbReference type="PRINTS" id="PR00344">
    <property type="entry name" value="BCTRLSENSOR"/>
</dbReference>
<dbReference type="Proteomes" id="UP000185557">
    <property type="component" value="Unassembled WGS sequence"/>
</dbReference>
<dbReference type="InterPro" id="IPR016132">
    <property type="entry name" value="Phyto_chromo_attachment"/>
</dbReference>
<dbReference type="RefSeq" id="WP_073607143.1">
    <property type="nucleotide sequence ID" value="NZ_MRCG01000002.1"/>
</dbReference>
<evidence type="ECO:0000256" key="5">
    <source>
        <dbReference type="ARBA" id="ARBA00022679"/>
    </source>
</evidence>
<comment type="caution">
    <text evidence="12">The sequence shown here is derived from an EMBL/GenBank/DDBJ whole genome shotgun (WGS) entry which is preliminary data.</text>
</comment>
<dbReference type="InterPro" id="IPR019278">
    <property type="entry name" value="DICT_dom"/>
</dbReference>
<dbReference type="Pfam" id="PF17150">
    <property type="entry name" value="CHASE6_C"/>
    <property type="match status" value="1"/>
</dbReference>
<dbReference type="Gene3D" id="3.30.450.40">
    <property type="match status" value="1"/>
</dbReference>
<proteinExistence type="inferred from homology"/>
<evidence type="ECO:0000256" key="7">
    <source>
        <dbReference type="ARBA" id="ARBA00023012"/>
    </source>
</evidence>
<dbReference type="PROSITE" id="PS50046">
    <property type="entry name" value="PHYTOCHROME_2"/>
    <property type="match status" value="1"/>
</dbReference>
<dbReference type="PANTHER" id="PTHR43711">
    <property type="entry name" value="TWO-COMPONENT HISTIDINE KINASE"/>
    <property type="match status" value="1"/>
</dbReference>
<feature type="domain" description="Phytochrome chromophore attachment site" evidence="10">
    <location>
        <begin position="246"/>
        <end position="388"/>
    </location>
</feature>
<dbReference type="InterPro" id="IPR005467">
    <property type="entry name" value="His_kinase_dom"/>
</dbReference>
<keyword evidence="13" id="KW-1185">Reference proteome</keyword>
<protein>
    <recommendedName>
        <fullName evidence="3">histidine kinase</fullName>
        <ecNumber evidence="3">2.7.13.3</ecNumber>
    </recommendedName>
</protein>
<dbReference type="STRING" id="549789.NIES30_04105"/>
<dbReference type="OrthoDB" id="524899at2"/>
<dbReference type="Pfam" id="PF02518">
    <property type="entry name" value="HATPase_c"/>
    <property type="match status" value="1"/>
</dbReference>
<keyword evidence="6 12" id="KW-0418">Kinase</keyword>
<dbReference type="SUPFAM" id="SSF55781">
    <property type="entry name" value="GAF domain-like"/>
    <property type="match status" value="1"/>
</dbReference>
<keyword evidence="4" id="KW-0597">Phosphoprotein</keyword>
<evidence type="ECO:0000256" key="6">
    <source>
        <dbReference type="ARBA" id="ARBA00022777"/>
    </source>
</evidence>